<dbReference type="HAMAP" id="MF_00020">
    <property type="entry name" value="Acetate_kinase"/>
    <property type="match status" value="1"/>
</dbReference>
<dbReference type="PANTHER" id="PTHR21060:SF21">
    <property type="entry name" value="ACETATE KINASE"/>
    <property type="match status" value="1"/>
</dbReference>
<dbReference type="Pfam" id="PF00871">
    <property type="entry name" value="Acetate_kinase"/>
    <property type="match status" value="1"/>
</dbReference>
<keyword evidence="4 9" id="KW-0479">Metal-binding</keyword>
<keyword evidence="2 9" id="KW-0963">Cytoplasm</keyword>
<keyword evidence="5 9" id="KW-0547">Nucleotide-binding</keyword>
<dbReference type="GO" id="GO:0006085">
    <property type="term" value="P:acetyl-CoA biosynthetic process"/>
    <property type="evidence" value="ECO:0007669"/>
    <property type="project" value="UniProtKB-UniRule"/>
</dbReference>
<keyword evidence="7 9" id="KW-0067">ATP-binding</keyword>
<comment type="similarity">
    <text evidence="1 9 10">Belongs to the acetokinase family.</text>
</comment>
<dbReference type="InterPro" id="IPR043129">
    <property type="entry name" value="ATPase_NBD"/>
</dbReference>
<dbReference type="RefSeq" id="WP_136130839.1">
    <property type="nucleotide sequence ID" value="NZ_PDKT01000001.1"/>
</dbReference>
<feature type="binding site" evidence="9">
    <location>
        <position position="387"/>
    </location>
    <ligand>
        <name>Mg(2+)</name>
        <dbReference type="ChEBI" id="CHEBI:18420"/>
    </ligand>
</feature>
<name>A0A2P5T0W5_9GAMM</name>
<dbReference type="EC" id="2.7.2.1" evidence="9"/>
<evidence type="ECO:0000256" key="9">
    <source>
        <dbReference type="HAMAP-Rule" id="MF_00020"/>
    </source>
</evidence>
<dbReference type="InterPro" id="IPR023865">
    <property type="entry name" value="Aliphatic_acid_kinase_CS"/>
</dbReference>
<evidence type="ECO:0000256" key="3">
    <source>
        <dbReference type="ARBA" id="ARBA00022679"/>
    </source>
</evidence>
<dbReference type="OrthoDB" id="9802453at2"/>
<dbReference type="InterPro" id="IPR000890">
    <property type="entry name" value="Aliphatic_acid_kin_short-chain"/>
</dbReference>
<evidence type="ECO:0000256" key="10">
    <source>
        <dbReference type="RuleBase" id="RU003835"/>
    </source>
</evidence>
<feature type="binding site" evidence="9">
    <location>
        <position position="91"/>
    </location>
    <ligand>
        <name>substrate</name>
    </ligand>
</feature>
<feature type="site" description="Transition state stabilizer" evidence="9">
    <location>
        <position position="243"/>
    </location>
</feature>
<feature type="binding site" evidence="9">
    <location>
        <begin position="333"/>
        <end position="337"/>
    </location>
    <ligand>
        <name>ATP</name>
        <dbReference type="ChEBI" id="CHEBI:30616"/>
    </ligand>
</feature>
<reference evidence="11 12" key="1">
    <citation type="journal article" date="2018" name="Genome Biol. Evol.">
        <title>Cladogenesis and Genomic Streamlining in Extracellular Endosymbionts of Tropical Stink Bugs.</title>
        <authorList>
            <person name="Otero-Bravo A."/>
            <person name="Goffredi S."/>
            <person name="Sabree Z.L."/>
        </authorList>
    </citation>
    <scope>NUCLEOTIDE SEQUENCE [LARGE SCALE GENOMIC DNA]</scope>
    <source>
        <strain evidence="11 12">SoEE</strain>
    </source>
</reference>
<evidence type="ECO:0000256" key="4">
    <source>
        <dbReference type="ARBA" id="ARBA00022723"/>
    </source>
</evidence>
<proteinExistence type="inferred from homology"/>
<dbReference type="EMBL" id="PDKT01000001">
    <property type="protein sequence ID" value="PPI88228.1"/>
    <property type="molecule type" value="Genomic_DNA"/>
</dbReference>
<evidence type="ECO:0000313" key="11">
    <source>
        <dbReference type="EMBL" id="PPI88228.1"/>
    </source>
</evidence>
<feature type="binding site" evidence="9">
    <location>
        <begin position="210"/>
        <end position="214"/>
    </location>
    <ligand>
        <name>ATP</name>
        <dbReference type="ChEBI" id="CHEBI:30616"/>
    </ligand>
</feature>
<dbReference type="PROSITE" id="PS01075">
    <property type="entry name" value="ACETATE_KINASE_1"/>
    <property type="match status" value="1"/>
</dbReference>
<comment type="cofactor">
    <cofactor evidence="9">
        <name>Mg(2+)</name>
        <dbReference type="ChEBI" id="CHEBI:18420"/>
    </cofactor>
    <cofactor evidence="9">
        <name>Mn(2+)</name>
        <dbReference type="ChEBI" id="CHEBI:29035"/>
    </cofactor>
    <text evidence="9">Mg(2+). Can also accept Mn(2+).</text>
</comment>
<dbReference type="CDD" id="cd24010">
    <property type="entry name" value="ASKHA_NBD_AcK_PK"/>
    <property type="match status" value="1"/>
</dbReference>
<organism evidence="11 12">
    <name type="scientific">Candidatus Pantoea edessiphila</name>
    <dbReference type="NCBI Taxonomy" id="2044610"/>
    <lineage>
        <taxon>Bacteria</taxon>
        <taxon>Pseudomonadati</taxon>
        <taxon>Pseudomonadota</taxon>
        <taxon>Gammaproteobacteria</taxon>
        <taxon>Enterobacterales</taxon>
        <taxon>Erwiniaceae</taxon>
        <taxon>Pantoea</taxon>
    </lineage>
</organism>
<dbReference type="GO" id="GO:0005524">
    <property type="term" value="F:ATP binding"/>
    <property type="evidence" value="ECO:0007669"/>
    <property type="project" value="UniProtKB-KW"/>
</dbReference>
<comment type="catalytic activity">
    <reaction evidence="9">
        <text>acetate + ATP = acetyl phosphate + ADP</text>
        <dbReference type="Rhea" id="RHEA:11352"/>
        <dbReference type="ChEBI" id="CHEBI:22191"/>
        <dbReference type="ChEBI" id="CHEBI:30089"/>
        <dbReference type="ChEBI" id="CHEBI:30616"/>
        <dbReference type="ChEBI" id="CHEBI:456216"/>
        <dbReference type="EC" id="2.7.2.1"/>
    </reaction>
</comment>
<evidence type="ECO:0000256" key="8">
    <source>
        <dbReference type="ARBA" id="ARBA00022842"/>
    </source>
</evidence>
<gene>
    <name evidence="9" type="primary">ackA</name>
    <name evidence="11" type="ORF">CRV12_01165</name>
</gene>
<comment type="pathway">
    <text evidence="9">Metabolic intermediate biosynthesis; acetyl-CoA biosynthesis; acetyl-CoA from acetate: step 1/2.</text>
</comment>
<dbReference type="Proteomes" id="UP000296153">
    <property type="component" value="Unassembled WGS sequence"/>
</dbReference>
<keyword evidence="6 9" id="KW-0418">Kinase</keyword>
<evidence type="ECO:0000256" key="7">
    <source>
        <dbReference type="ARBA" id="ARBA00022840"/>
    </source>
</evidence>
<dbReference type="GO" id="GO:0006083">
    <property type="term" value="P:acetate metabolic process"/>
    <property type="evidence" value="ECO:0007669"/>
    <property type="project" value="TreeGrafter"/>
</dbReference>
<comment type="caution">
    <text evidence="11">The sequence shown here is derived from an EMBL/GenBank/DDBJ whole genome shotgun (WGS) entry which is preliminary data.</text>
</comment>
<keyword evidence="3 9" id="KW-0808">Transferase</keyword>
<feature type="binding site" evidence="9">
    <location>
        <position position="17"/>
    </location>
    <ligand>
        <name>ATP</name>
        <dbReference type="ChEBI" id="CHEBI:30616"/>
    </ligand>
</feature>
<dbReference type="SUPFAM" id="SSF53067">
    <property type="entry name" value="Actin-like ATPase domain"/>
    <property type="match status" value="2"/>
</dbReference>
<dbReference type="NCBIfam" id="TIGR00016">
    <property type="entry name" value="ackA"/>
    <property type="match status" value="1"/>
</dbReference>
<accession>A0A2P5T0W5</accession>
<dbReference type="UniPathway" id="UPA00340">
    <property type="reaction ID" value="UER00458"/>
</dbReference>
<protein>
    <recommendedName>
        <fullName evidence="9">Acetate kinase</fullName>
        <ecNumber evidence="9">2.7.2.1</ecNumber>
    </recommendedName>
    <alternativeName>
        <fullName evidence="9">Acetokinase</fullName>
    </alternativeName>
</protein>
<feature type="binding site" evidence="9">
    <location>
        <position position="10"/>
    </location>
    <ligand>
        <name>Mg(2+)</name>
        <dbReference type="ChEBI" id="CHEBI:18420"/>
    </ligand>
</feature>
<dbReference type="GO" id="GO:0000287">
    <property type="term" value="F:magnesium ion binding"/>
    <property type="evidence" value="ECO:0007669"/>
    <property type="project" value="UniProtKB-UniRule"/>
</dbReference>
<feature type="active site" description="Proton donor/acceptor" evidence="9">
    <location>
        <position position="150"/>
    </location>
</feature>
<evidence type="ECO:0000256" key="1">
    <source>
        <dbReference type="ARBA" id="ARBA00008748"/>
    </source>
</evidence>
<dbReference type="PROSITE" id="PS01076">
    <property type="entry name" value="ACETATE_KINASE_2"/>
    <property type="match status" value="1"/>
</dbReference>
<evidence type="ECO:0000313" key="12">
    <source>
        <dbReference type="Proteomes" id="UP000296153"/>
    </source>
</evidence>
<keyword evidence="8 9" id="KW-0460">Magnesium</keyword>
<dbReference type="PANTHER" id="PTHR21060">
    <property type="entry name" value="ACETATE KINASE"/>
    <property type="match status" value="1"/>
</dbReference>
<dbReference type="AlphaFoldDB" id="A0A2P5T0W5"/>
<evidence type="ECO:0000256" key="6">
    <source>
        <dbReference type="ARBA" id="ARBA00022777"/>
    </source>
</evidence>
<feature type="binding site" evidence="9">
    <location>
        <begin position="285"/>
        <end position="287"/>
    </location>
    <ligand>
        <name>ATP</name>
        <dbReference type="ChEBI" id="CHEBI:30616"/>
    </ligand>
</feature>
<dbReference type="FunFam" id="3.30.420.40:FF:000042">
    <property type="entry name" value="Acetate kinase"/>
    <property type="match status" value="1"/>
</dbReference>
<dbReference type="PIRSF" id="PIRSF000722">
    <property type="entry name" value="Acetate_prop_kin"/>
    <property type="match status" value="1"/>
</dbReference>
<comment type="subunit">
    <text evidence="9">Homodimer.</text>
</comment>
<evidence type="ECO:0000256" key="5">
    <source>
        <dbReference type="ARBA" id="ARBA00022741"/>
    </source>
</evidence>
<dbReference type="InterPro" id="IPR004372">
    <property type="entry name" value="Ac/propionate_kinase"/>
</dbReference>
<evidence type="ECO:0000256" key="2">
    <source>
        <dbReference type="ARBA" id="ARBA00022490"/>
    </source>
</evidence>
<dbReference type="Gene3D" id="3.30.420.40">
    <property type="match status" value="2"/>
</dbReference>
<sequence length="400" mass="45302">MSNKLILVLNCGSSSIKFSIINSNKGNKYLSGTAEFCYLSKTKITWNYKNQKKEIILNKGITYQETLKYIVEKIISKHPKLLNKITAIGHRIVHGGKKINSSVIINKEVIENIKNATSFAPLHIPMHLIGINEMKQSFPHLDKKNIAVFDTTFHKKMPEASYLYALPYKLYRDHGIRRYGAHGISHFYIMKKAAKMLKKTPKKLNIITCHLGNGSSIAAIRNGISIDTSMGLTPLEGLVMGTRSGDIDPAIIFFLYNSLGMKMVDIDKLLTKESGLLGLTEITNDFRYIENNYKKQEEAKRAMDVFCHRVAKYIGGYTTLMNGRLDALVFTGGIGENSAMVRNFILKKLKILNFQIDYKLNLANRFGKYGHINKKNYRTTLVIPTNEELIIAKETVNLIK</sequence>
<comment type="function">
    <text evidence="9">Catalyzes the formation of acetyl phosphate from acetate and ATP. Can also catalyze the reverse reaction.</text>
</comment>
<feature type="site" description="Transition state stabilizer" evidence="9">
    <location>
        <position position="182"/>
    </location>
</feature>
<dbReference type="GO" id="GO:0005829">
    <property type="term" value="C:cytosol"/>
    <property type="evidence" value="ECO:0007669"/>
    <property type="project" value="TreeGrafter"/>
</dbReference>
<dbReference type="PRINTS" id="PR00471">
    <property type="entry name" value="ACETATEKNASE"/>
</dbReference>
<comment type="subcellular location">
    <subcellularLocation>
        <location evidence="9">Cytoplasm</location>
    </subcellularLocation>
</comment>
<dbReference type="GO" id="GO:0008776">
    <property type="term" value="F:acetate kinase activity"/>
    <property type="evidence" value="ECO:0007669"/>
    <property type="project" value="UniProtKB-UniRule"/>
</dbReference>